<evidence type="ECO:0000313" key="1">
    <source>
        <dbReference type="EMBL" id="MCB2408895.1"/>
    </source>
</evidence>
<accession>A0ABS8ARQ6</accession>
<dbReference type="EMBL" id="JAJADR010000003">
    <property type="protein sequence ID" value="MCB2408895.1"/>
    <property type="molecule type" value="Genomic_DNA"/>
</dbReference>
<evidence type="ECO:0000313" key="2">
    <source>
        <dbReference type="Proteomes" id="UP001165296"/>
    </source>
</evidence>
<sequence>MSLPTLAQKKGAKHARLSSKPVVNRATPLLPDLRISLAQLQGKWQSVDDKREFWIVKGNSLTMRYATSGTSADDDLLQVQVTDTCAATCATLPAHTVPKGEYLSVVDMRCNEPLCYSVVDVSPTVLTLSYTARGNMLRFRRVKEVAALLPK</sequence>
<gene>
    <name evidence="1" type="ORF">LGH74_12975</name>
</gene>
<comment type="caution">
    <text evidence="1">The sequence shown here is derived from an EMBL/GenBank/DDBJ whole genome shotgun (WGS) entry which is preliminary data.</text>
</comment>
<keyword evidence="2" id="KW-1185">Reference proteome</keyword>
<protein>
    <submittedName>
        <fullName evidence="1">Uncharacterized protein</fullName>
    </submittedName>
</protein>
<reference evidence="1" key="1">
    <citation type="submission" date="2021-10" db="EMBL/GenBank/DDBJ databases">
        <authorList>
            <person name="Dean J.D."/>
            <person name="Kim M.K."/>
            <person name="Newey C.N."/>
            <person name="Stoker T.S."/>
            <person name="Thompson D.W."/>
            <person name="Grose J.H."/>
        </authorList>
    </citation>
    <scope>NUCLEOTIDE SEQUENCE</scope>
    <source>
        <strain evidence="1">BT178</strain>
    </source>
</reference>
<dbReference type="Proteomes" id="UP001165296">
    <property type="component" value="Unassembled WGS sequence"/>
</dbReference>
<organism evidence="1 2">
    <name type="scientific">Hymenobacter lucidus</name>
    <dbReference type="NCBI Taxonomy" id="2880930"/>
    <lineage>
        <taxon>Bacteria</taxon>
        <taxon>Pseudomonadati</taxon>
        <taxon>Bacteroidota</taxon>
        <taxon>Cytophagia</taxon>
        <taxon>Cytophagales</taxon>
        <taxon>Hymenobacteraceae</taxon>
        <taxon>Hymenobacter</taxon>
    </lineage>
</organism>
<name>A0ABS8ARQ6_9BACT</name>
<proteinExistence type="predicted"/>